<evidence type="ECO:0000313" key="1">
    <source>
        <dbReference type="EMBL" id="AFZ48417.1"/>
    </source>
</evidence>
<organism evidence="1 2">
    <name type="scientific">Cyanobacterium stanieri (strain ATCC 29140 / PCC 7202)</name>
    <dbReference type="NCBI Taxonomy" id="292563"/>
    <lineage>
        <taxon>Bacteria</taxon>
        <taxon>Bacillati</taxon>
        <taxon>Cyanobacteriota</taxon>
        <taxon>Cyanophyceae</taxon>
        <taxon>Oscillatoriophycideae</taxon>
        <taxon>Chroococcales</taxon>
        <taxon>Geminocystaceae</taxon>
        <taxon>Cyanobacterium</taxon>
    </lineage>
</organism>
<dbReference type="KEGG" id="csn:Cyast_2474"/>
<reference evidence="2" key="1">
    <citation type="journal article" date="2013" name="Proc. Natl. Acad. Sci. U.S.A.">
        <title>Improving the coverage of the cyanobacterial phylum using diversity-driven genome sequencing.</title>
        <authorList>
            <person name="Shih P.M."/>
            <person name="Wu D."/>
            <person name="Latifi A."/>
            <person name="Axen S.D."/>
            <person name="Fewer D.P."/>
            <person name="Talla E."/>
            <person name="Calteau A."/>
            <person name="Cai F."/>
            <person name="Tandeau de Marsac N."/>
            <person name="Rippka R."/>
            <person name="Herdman M."/>
            <person name="Sivonen K."/>
            <person name="Coursin T."/>
            <person name="Laurent T."/>
            <person name="Goodwin L."/>
            <person name="Nolan M."/>
            <person name="Davenport K.W."/>
            <person name="Han C.S."/>
            <person name="Rubin E.M."/>
            <person name="Eisen J.A."/>
            <person name="Woyke T."/>
            <person name="Gugger M."/>
            <person name="Kerfeld C.A."/>
        </authorList>
    </citation>
    <scope>NUCLEOTIDE SEQUENCE [LARGE SCALE GENOMIC DNA]</scope>
    <source>
        <strain evidence="2">ATCC 29140 / PCC 7202</strain>
    </source>
</reference>
<protein>
    <submittedName>
        <fullName evidence="1">Uncharacterized protein</fullName>
    </submittedName>
</protein>
<evidence type="ECO:0000313" key="2">
    <source>
        <dbReference type="Proteomes" id="UP000010483"/>
    </source>
</evidence>
<keyword evidence="2" id="KW-1185">Reference proteome</keyword>
<dbReference type="EMBL" id="CP003940">
    <property type="protein sequence ID" value="AFZ48417.1"/>
    <property type="molecule type" value="Genomic_DNA"/>
</dbReference>
<dbReference type="eggNOG" id="ENOG5033BPG">
    <property type="taxonomic scope" value="Bacteria"/>
</dbReference>
<dbReference type="STRING" id="292563.Cyast_2474"/>
<name>K9YPM6_CYASC</name>
<dbReference type="BioCyc" id="CSTA292563:G1353-2474-MONOMER"/>
<gene>
    <name evidence="1" type="ordered locus">Cyast_2474</name>
</gene>
<dbReference type="HOGENOM" id="CLU_174108_1_0_3"/>
<dbReference type="AlphaFoldDB" id="K9YPM6"/>
<sequence length="69" mass="8443">MSKTAKPCEQCNQMVEIRYRIQWDESRQWYQVCPDCWQKLSENNPLYRYGGTWKAKKRRNAKLTINNEQ</sequence>
<accession>K9YPM6</accession>
<proteinExistence type="predicted"/>
<dbReference type="Proteomes" id="UP000010483">
    <property type="component" value="Chromosome"/>
</dbReference>